<reference evidence="1 2" key="1">
    <citation type="submission" date="2022-09" db="EMBL/GenBank/DDBJ databases">
        <authorList>
            <person name="Palmer J.M."/>
        </authorList>
    </citation>
    <scope>NUCLEOTIDE SEQUENCE [LARGE SCALE GENOMIC DNA]</scope>
    <source>
        <strain evidence="1 2">DSM 7382</strain>
    </source>
</reference>
<keyword evidence="2" id="KW-1185">Reference proteome</keyword>
<sequence>MPHTNNCSKLLLKIPELGVSDGCSLDEVLPPSFNTCSPLPATSSEKIRQWVFNPDEELLNNLSDSEIQCMFMRGTLHTDFDNSEPIAAICKFTFGGDCIQDAALLEREARFYTDNLRQLQGNGIPHFFGFFRGREEDYYDISALLLEDVGDPIQGEAFVCGRRTDMIRQVLGTMLEIHKAGLIPQSCYFNHHSVLERTIDGENQYTLVGFSNALHSNKHDPTEQCECIGMTIDDIGIADWKRRQVRCSEFRQHCEKMDIWIPSPIYYTVPDGRHTLARIDPYYARSEEMLTEYLKETYGDKIKNPEAEAKYLFKKIMTSNGDRIDKVGWPAKKSG</sequence>
<evidence type="ECO:0000313" key="2">
    <source>
        <dbReference type="Proteomes" id="UP001385951"/>
    </source>
</evidence>
<dbReference type="Proteomes" id="UP001385951">
    <property type="component" value="Unassembled WGS sequence"/>
</dbReference>
<dbReference type="EMBL" id="JASBNA010000012">
    <property type="protein sequence ID" value="KAK7687893.1"/>
    <property type="molecule type" value="Genomic_DNA"/>
</dbReference>
<proteinExistence type="predicted"/>
<evidence type="ECO:0000313" key="1">
    <source>
        <dbReference type="EMBL" id="KAK7687893.1"/>
    </source>
</evidence>
<organism evidence="1 2">
    <name type="scientific">Cerrena zonata</name>
    <dbReference type="NCBI Taxonomy" id="2478898"/>
    <lineage>
        <taxon>Eukaryota</taxon>
        <taxon>Fungi</taxon>
        <taxon>Dikarya</taxon>
        <taxon>Basidiomycota</taxon>
        <taxon>Agaricomycotina</taxon>
        <taxon>Agaricomycetes</taxon>
        <taxon>Polyporales</taxon>
        <taxon>Cerrenaceae</taxon>
        <taxon>Cerrena</taxon>
    </lineage>
</organism>
<accession>A0AAW0G2E0</accession>
<dbReference type="AlphaFoldDB" id="A0AAW0G2E0"/>
<comment type="caution">
    <text evidence="1">The sequence shown here is derived from an EMBL/GenBank/DDBJ whole genome shotgun (WGS) entry which is preliminary data.</text>
</comment>
<name>A0AAW0G2E0_9APHY</name>
<gene>
    <name evidence="1" type="ORF">QCA50_009112</name>
</gene>
<protein>
    <submittedName>
        <fullName evidence="1">Uncharacterized protein</fullName>
    </submittedName>
</protein>